<evidence type="ECO:0000313" key="1">
    <source>
        <dbReference type="EMBL" id="KAF7810280.1"/>
    </source>
</evidence>
<keyword evidence="2" id="KW-1185">Reference proteome</keyword>
<dbReference type="AlphaFoldDB" id="A0A834STX3"/>
<comment type="caution">
    <text evidence="1">The sequence shown here is derived from an EMBL/GenBank/DDBJ whole genome shotgun (WGS) entry which is preliminary data.</text>
</comment>
<accession>A0A834STX3</accession>
<organism evidence="1 2">
    <name type="scientific">Senna tora</name>
    <dbReference type="NCBI Taxonomy" id="362788"/>
    <lineage>
        <taxon>Eukaryota</taxon>
        <taxon>Viridiplantae</taxon>
        <taxon>Streptophyta</taxon>
        <taxon>Embryophyta</taxon>
        <taxon>Tracheophyta</taxon>
        <taxon>Spermatophyta</taxon>
        <taxon>Magnoliopsida</taxon>
        <taxon>eudicotyledons</taxon>
        <taxon>Gunneridae</taxon>
        <taxon>Pentapetalae</taxon>
        <taxon>rosids</taxon>
        <taxon>fabids</taxon>
        <taxon>Fabales</taxon>
        <taxon>Fabaceae</taxon>
        <taxon>Caesalpinioideae</taxon>
        <taxon>Cassia clade</taxon>
        <taxon>Senna</taxon>
    </lineage>
</organism>
<proteinExistence type="predicted"/>
<evidence type="ECO:0000313" key="2">
    <source>
        <dbReference type="Proteomes" id="UP000634136"/>
    </source>
</evidence>
<dbReference type="Proteomes" id="UP000634136">
    <property type="component" value="Unassembled WGS sequence"/>
</dbReference>
<reference evidence="1" key="1">
    <citation type="submission" date="2020-09" db="EMBL/GenBank/DDBJ databases">
        <title>Genome-Enabled Discovery of Anthraquinone Biosynthesis in Senna tora.</title>
        <authorList>
            <person name="Kang S.-H."/>
            <person name="Pandey R.P."/>
            <person name="Lee C.-M."/>
            <person name="Sim J.-S."/>
            <person name="Jeong J.-T."/>
            <person name="Choi B.-S."/>
            <person name="Jung M."/>
            <person name="Ginzburg D."/>
            <person name="Zhao K."/>
            <person name="Won S.Y."/>
            <person name="Oh T.-J."/>
            <person name="Yu Y."/>
            <person name="Kim N.-H."/>
            <person name="Lee O.R."/>
            <person name="Lee T.-H."/>
            <person name="Bashyal P."/>
            <person name="Kim T.-S."/>
            <person name="Lee W.-H."/>
            <person name="Kawkins C."/>
            <person name="Kim C.-K."/>
            <person name="Kim J.S."/>
            <person name="Ahn B.O."/>
            <person name="Rhee S.Y."/>
            <person name="Sohng J.K."/>
        </authorList>
    </citation>
    <scope>NUCLEOTIDE SEQUENCE</scope>
    <source>
        <tissue evidence="1">Leaf</tissue>
    </source>
</reference>
<dbReference type="EMBL" id="JAAIUW010000011">
    <property type="protein sequence ID" value="KAF7810280.1"/>
    <property type="molecule type" value="Genomic_DNA"/>
</dbReference>
<gene>
    <name evidence="1" type="ORF">G2W53_037023</name>
</gene>
<name>A0A834STX3_9FABA</name>
<protein>
    <submittedName>
        <fullName evidence="1">Mannan endo-1,4-beta-mannosidase 2</fullName>
    </submittedName>
</protein>
<sequence>MAIPSFKVDADDKEKGIGKTKQERTRCAARYQCVFGMWCPGHSARWLLLEDNHIGEFLGREALQDIDACSGRNALHDIDAFLGRDAFVKTDALHDISAFLGHDALVKVRNIFSSKIVISMSFWDAMPFLKNTVLFLPKDRESTAGVEILNPVLGFWRRDCYLSSSSITQVVPKYPLVDRCPTALPCDLLRYPAALDLIGFVKIKVGVATQLDEGRHLDDVVMTSPKSMDGDKFLVKFDHPYSENKIGCFNTLSPSSIKFKTTDRAMQCLPVIRIDVNRGEIDIWNFGIANKIKPKSGCPLLWVDN</sequence>